<accession>A0ABV3PL51</accession>
<dbReference type="EMBL" id="JBHGPK010000003">
    <property type="protein sequence ID" value="MFC2250080.1"/>
    <property type="molecule type" value="Genomic_DNA"/>
</dbReference>
<keyword evidence="3" id="KW-1185">Reference proteome</keyword>
<dbReference type="EMBL" id="JBFNQD010000003">
    <property type="protein sequence ID" value="MEW9306371.1"/>
    <property type="molecule type" value="Genomic_DNA"/>
</dbReference>
<dbReference type="Gene3D" id="1.10.357.10">
    <property type="entry name" value="Tetracycline Repressor, domain 2"/>
    <property type="match status" value="1"/>
</dbReference>
<evidence type="ECO:0000313" key="3">
    <source>
        <dbReference type="Proteomes" id="UP001555786"/>
    </source>
</evidence>
<name>A0ABV3PL51_9HYPH</name>
<sequence length="246" mass="27638">MVAKPKADNAVDPRQAAVEALLSLCADNPWGEIGLADIADKAGLSLSQLRGLYPSKGAILAAYSRQVDQKVLDGIDAGMAEEPARERLFDILMRRIDVLSPHKTAIANISRAFALDPLAMAAWNRVVTNSMQWMLTAADIDADGPMGAVRAQGLALAWARIVKVWLKDEDEGLATTMKEVDRQLRSGERWMERADDLCQIFAPFRRIAERSHERRARMRERLRERFHDFAESRRRGRDDRDDAEAV</sequence>
<dbReference type="SUPFAM" id="SSF46689">
    <property type="entry name" value="Homeodomain-like"/>
    <property type="match status" value="1"/>
</dbReference>
<gene>
    <name evidence="1" type="ORF">ABXS05_12535</name>
    <name evidence="2" type="ORF">ACETRX_10690</name>
</gene>
<evidence type="ECO:0000313" key="2">
    <source>
        <dbReference type="EMBL" id="MFC2250080.1"/>
    </source>
</evidence>
<evidence type="ECO:0000313" key="4">
    <source>
        <dbReference type="Proteomes" id="UP001595190"/>
    </source>
</evidence>
<dbReference type="InterPro" id="IPR009057">
    <property type="entry name" value="Homeodomain-like_sf"/>
</dbReference>
<reference evidence="1 3" key="1">
    <citation type="submission" date="2024-07" db="EMBL/GenBank/DDBJ databases">
        <title>Description of Labrys sedimenti sp. nov., isolated from a diclofenac-degrading enrichment culture.</title>
        <authorList>
            <person name="Tancsics A."/>
            <person name="Csepanyi A."/>
        </authorList>
    </citation>
    <scope>NUCLEOTIDE SEQUENCE [LARGE SCALE GENOMIC DNA]</scope>
    <source>
        <strain evidence="1 3">LMG 23578</strain>
    </source>
</reference>
<protein>
    <submittedName>
        <fullName evidence="1">TetR/AcrR family transcriptional regulator</fullName>
    </submittedName>
</protein>
<organism evidence="1 3">
    <name type="scientific">Labrys neptuniae</name>
    <dbReference type="NCBI Taxonomy" id="376174"/>
    <lineage>
        <taxon>Bacteria</taxon>
        <taxon>Pseudomonadati</taxon>
        <taxon>Pseudomonadota</taxon>
        <taxon>Alphaproteobacteria</taxon>
        <taxon>Hyphomicrobiales</taxon>
        <taxon>Xanthobacteraceae</taxon>
        <taxon>Labrys</taxon>
    </lineage>
</organism>
<reference evidence="2 4" key="2">
    <citation type="submission" date="2024-09" db="EMBL/GenBank/DDBJ databases">
        <title>Description of Labrys sedimenti sp. nov., isolated from a diclofenac-degrading enrichment culture, and genome-based reclassification of Labrys portucalensis as a later heterotypic synonym of Labrys neptuniae.</title>
        <authorList>
            <person name="Tancsics A."/>
            <person name="Csepanyi A."/>
        </authorList>
    </citation>
    <scope>NUCLEOTIDE SEQUENCE [LARGE SCALE GENOMIC DNA]</scope>
    <source>
        <strain evidence="2 4">LMG 23412</strain>
    </source>
</reference>
<evidence type="ECO:0000313" key="1">
    <source>
        <dbReference type="EMBL" id="MEW9306371.1"/>
    </source>
</evidence>
<dbReference type="Proteomes" id="UP001595190">
    <property type="component" value="Unassembled WGS sequence"/>
</dbReference>
<comment type="caution">
    <text evidence="1">The sequence shown here is derived from an EMBL/GenBank/DDBJ whole genome shotgun (WGS) entry which is preliminary data.</text>
</comment>
<proteinExistence type="predicted"/>
<dbReference type="RefSeq" id="WP_311933524.1">
    <property type="nucleotide sequence ID" value="NZ_JAVSCS010000004.1"/>
</dbReference>
<dbReference type="Proteomes" id="UP001555786">
    <property type="component" value="Unassembled WGS sequence"/>
</dbReference>